<sequence length="371" mass="41301">MMKLHKADAESSGKHTAAWSHQSPQTSPPPEPVAPDPAPRRPRSLLRYLIASVFVCSGILLIVWPMLDSGNQSDAPESAASVPIPAQYDPDRAMGYLQKLCDFGPRPSGSEAMKSQQDYLQSFFADRGATVSMQTFDIRHPETGSDVTMANVIASWGIDRPKRFLFCAHYDTRPFPDQDRRNRRGVFIGANDGASGTAALMELSHQFDRLPADIGVDIVLFDGEEFVFQQGRDDYFLGSTFFAQKYKAAPPSVPYQSGILLDMVGDRELKIFYEANSLRYARDVAKSVWRVADQLGVDAFVPRSRHEIQDDHLPLNQIAGIPTIDLIDFDYPRPGIGAPSYWHTEQDIPANCSGDSLAAVTWVVHQWLIQQ</sequence>
<keyword evidence="7" id="KW-1185">Reference proteome</keyword>
<keyword evidence="6" id="KW-0378">Hydrolase</keyword>
<dbReference type="SUPFAM" id="SSF53187">
    <property type="entry name" value="Zn-dependent exopeptidases"/>
    <property type="match status" value="1"/>
</dbReference>
<dbReference type="InterPro" id="IPR040234">
    <property type="entry name" value="QC/QCL"/>
</dbReference>
<dbReference type="Gene3D" id="3.40.630.10">
    <property type="entry name" value="Zn peptidases"/>
    <property type="match status" value="1"/>
</dbReference>
<dbReference type="KEGG" id="rlc:K227x_28500"/>
<dbReference type="PANTHER" id="PTHR12283">
    <property type="entry name" value="GLUTAMINYL-PEPTIDE CYCLOTRANSFERASE"/>
    <property type="match status" value="1"/>
</dbReference>
<keyword evidence="6" id="KW-0031">Aminopeptidase</keyword>
<evidence type="ECO:0000256" key="4">
    <source>
        <dbReference type="SAM" id="Phobius"/>
    </source>
</evidence>
<dbReference type="GO" id="GO:0016603">
    <property type="term" value="F:glutaminyl-peptide cyclotransferase activity"/>
    <property type="evidence" value="ECO:0007669"/>
    <property type="project" value="TreeGrafter"/>
</dbReference>
<keyword evidence="1" id="KW-0808">Transferase</keyword>
<dbReference type="Proteomes" id="UP000318538">
    <property type="component" value="Chromosome"/>
</dbReference>
<keyword evidence="6" id="KW-0645">Protease</keyword>
<evidence type="ECO:0000256" key="3">
    <source>
        <dbReference type="SAM" id="MobiDB-lite"/>
    </source>
</evidence>
<dbReference type="PANTHER" id="PTHR12283:SF6">
    <property type="entry name" value="GLUTAMINYL-PEPTIDE CYCLOTRANSFERASE-RELATED"/>
    <property type="match status" value="1"/>
</dbReference>
<organism evidence="6 7">
    <name type="scientific">Rubripirellula lacrimiformis</name>
    <dbReference type="NCBI Taxonomy" id="1930273"/>
    <lineage>
        <taxon>Bacteria</taxon>
        <taxon>Pseudomonadati</taxon>
        <taxon>Planctomycetota</taxon>
        <taxon>Planctomycetia</taxon>
        <taxon>Pirellulales</taxon>
        <taxon>Pirellulaceae</taxon>
        <taxon>Rubripirellula</taxon>
    </lineage>
</organism>
<keyword evidence="4" id="KW-0472">Membrane</keyword>
<dbReference type="GO" id="GO:0004177">
    <property type="term" value="F:aminopeptidase activity"/>
    <property type="evidence" value="ECO:0007669"/>
    <property type="project" value="UniProtKB-KW"/>
</dbReference>
<feature type="domain" description="Peptidase M28" evidence="5">
    <location>
        <begin position="151"/>
        <end position="367"/>
    </location>
</feature>
<feature type="compositionally biased region" description="Pro residues" evidence="3">
    <location>
        <begin position="26"/>
        <end position="37"/>
    </location>
</feature>
<dbReference type="RefSeq" id="WP_391540434.1">
    <property type="nucleotide sequence ID" value="NZ_CP036525.1"/>
</dbReference>
<protein>
    <submittedName>
        <fullName evidence="6">Alkaline phosphatase isozyme conversion aminopeptidase</fullName>
    </submittedName>
</protein>
<feature type="compositionally biased region" description="Basic and acidic residues" evidence="3">
    <location>
        <begin position="1"/>
        <end position="13"/>
    </location>
</feature>
<dbReference type="GO" id="GO:0008270">
    <property type="term" value="F:zinc ion binding"/>
    <property type="evidence" value="ECO:0007669"/>
    <property type="project" value="TreeGrafter"/>
</dbReference>
<proteinExistence type="predicted"/>
<evidence type="ECO:0000313" key="6">
    <source>
        <dbReference type="EMBL" id="QDT04459.1"/>
    </source>
</evidence>
<accession>A0A517NBE5</accession>
<keyword evidence="4" id="KW-1133">Transmembrane helix</keyword>
<dbReference type="InterPro" id="IPR007484">
    <property type="entry name" value="Peptidase_M28"/>
</dbReference>
<gene>
    <name evidence="6" type="ORF">K227x_28500</name>
</gene>
<evidence type="ECO:0000256" key="2">
    <source>
        <dbReference type="ARBA" id="ARBA00023315"/>
    </source>
</evidence>
<dbReference type="EMBL" id="CP036525">
    <property type="protein sequence ID" value="QDT04459.1"/>
    <property type="molecule type" value="Genomic_DNA"/>
</dbReference>
<keyword evidence="2" id="KW-0012">Acyltransferase</keyword>
<dbReference type="Pfam" id="PF04389">
    <property type="entry name" value="Peptidase_M28"/>
    <property type="match status" value="1"/>
</dbReference>
<feature type="transmembrane region" description="Helical" evidence="4">
    <location>
        <begin position="45"/>
        <end position="67"/>
    </location>
</feature>
<name>A0A517NBE5_9BACT</name>
<evidence type="ECO:0000259" key="5">
    <source>
        <dbReference type="Pfam" id="PF04389"/>
    </source>
</evidence>
<evidence type="ECO:0000256" key="1">
    <source>
        <dbReference type="ARBA" id="ARBA00022679"/>
    </source>
</evidence>
<keyword evidence="4" id="KW-0812">Transmembrane</keyword>
<evidence type="ECO:0000313" key="7">
    <source>
        <dbReference type="Proteomes" id="UP000318538"/>
    </source>
</evidence>
<reference evidence="6 7" key="1">
    <citation type="submission" date="2019-02" db="EMBL/GenBank/DDBJ databases">
        <title>Deep-cultivation of Planctomycetes and their phenomic and genomic characterization uncovers novel biology.</title>
        <authorList>
            <person name="Wiegand S."/>
            <person name="Jogler M."/>
            <person name="Boedeker C."/>
            <person name="Pinto D."/>
            <person name="Vollmers J."/>
            <person name="Rivas-Marin E."/>
            <person name="Kohn T."/>
            <person name="Peeters S.H."/>
            <person name="Heuer A."/>
            <person name="Rast P."/>
            <person name="Oberbeckmann S."/>
            <person name="Bunk B."/>
            <person name="Jeske O."/>
            <person name="Meyerdierks A."/>
            <person name="Storesund J.E."/>
            <person name="Kallscheuer N."/>
            <person name="Luecker S."/>
            <person name="Lage O.M."/>
            <person name="Pohl T."/>
            <person name="Merkel B.J."/>
            <person name="Hornburger P."/>
            <person name="Mueller R.-W."/>
            <person name="Bruemmer F."/>
            <person name="Labrenz M."/>
            <person name="Spormann A.M."/>
            <person name="Op den Camp H."/>
            <person name="Overmann J."/>
            <person name="Amann R."/>
            <person name="Jetten M.S.M."/>
            <person name="Mascher T."/>
            <person name="Medema M.H."/>
            <person name="Devos D.P."/>
            <person name="Kaster A.-K."/>
            <person name="Ovreas L."/>
            <person name="Rohde M."/>
            <person name="Galperin M.Y."/>
            <person name="Jogler C."/>
        </authorList>
    </citation>
    <scope>NUCLEOTIDE SEQUENCE [LARGE SCALE GENOMIC DNA]</scope>
    <source>
        <strain evidence="6 7">K22_7</strain>
    </source>
</reference>
<feature type="region of interest" description="Disordered" evidence="3">
    <location>
        <begin position="1"/>
        <end position="40"/>
    </location>
</feature>
<dbReference type="AlphaFoldDB" id="A0A517NBE5"/>